<gene>
    <name evidence="3" type="ORF">HK100_010340</name>
</gene>
<dbReference type="PROSITE" id="PS01159">
    <property type="entry name" value="WW_DOMAIN_1"/>
    <property type="match status" value="1"/>
</dbReference>
<proteinExistence type="predicted"/>
<dbReference type="Proteomes" id="UP001211907">
    <property type="component" value="Unassembled WGS sequence"/>
</dbReference>
<evidence type="ECO:0000313" key="3">
    <source>
        <dbReference type="EMBL" id="KAJ3126285.1"/>
    </source>
</evidence>
<evidence type="ECO:0000256" key="1">
    <source>
        <dbReference type="SAM" id="Coils"/>
    </source>
</evidence>
<dbReference type="Gene3D" id="2.30.29.30">
    <property type="entry name" value="Pleckstrin-homology domain (PH domain)/Phosphotyrosine-binding domain (PTB)"/>
    <property type="match status" value="1"/>
</dbReference>
<dbReference type="PROSITE" id="PS50020">
    <property type="entry name" value="WW_DOMAIN_2"/>
    <property type="match status" value="1"/>
</dbReference>
<reference evidence="3" key="1">
    <citation type="submission" date="2020-05" db="EMBL/GenBank/DDBJ databases">
        <title>Phylogenomic resolution of chytrid fungi.</title>
        <authorList>
            <person name="Stajich J.E."/>
            <person name="Amses K."/>
            <person name="Simmons R."/>
            <person name="Seto K."/>
            <person name="Myers J."/>
            <person name="Bonds A."/>
            <person name="Quandt C.A."/>
            <person name="Barry K."/>
            <person name="Liu P."/>
            <person name="Grigoriev I."/>
            <person name="Longcore J.E."/>
            <person name="James T.Y."/>
        </authorList>
    </citation>
    <scope>NUCLEOTIDE SEQUENCE</scope>
    <source>
        <strain evidence="3">JEL0513</strain>
    </source>
</reference>
<dbReference type="PANTHER" id="PTHR12673">
    <property type="entry name" value="FACIOGENITAL DYSPLASIA PROTEIN"/>
    <property type="match status" value="1"/>
</dbReference>
<dbReference type="Pfam" id="PF22286">
    <property type="entry name" value="RHG20_PH"/>
    <property type="match status" value="1"/>
</dbReference>
<dbReference type="EMBL" id="JADGJH010000567">
    <property type="protein sequence ID" value="KAJ3126285.1"/>
    <property type="molecule type" value="Genomic_DNA"/>
</dbReference>
<sequence>MKNTVKTLPDFADLEKAVEKMESLTLKVNEATKSIERKEKLVALLKGIDSQISLMPYGEKQMILEGICQLNKSKDRHLILFKDSLLVSKIISKGKYTLENTFQMHELVMLKTSTHGDSILRNISKTSIYLQYTTEKREISFSFSEAAFPKWFDAFKNCINDPENVLKRRVDTTMSHLGDASPSLRDIGRAGSGIFKMNISSAFGLSPSPTGRALASGGSTNDSNIDTKATIWKLPKIYTPVDTDKRQTSIVGFPDWYLAQDVQNPYYYNIHTMETSWTLPTANF</sequence>
<feature type="domain" description="WW" evidence="2">
    <location>
        <begin position="254"/>
        <end position="282"/>
    </location>
</feature>
<dbReference type="InterPro" id="IPR035899">
    <property type="entry name" value="DBL_dom_sf"/>
</dbReference>
<dbReference type="PANTHER" id="PTHR12673:SF263">
    <property type="entry name" value="PLECKSTRIN DOMAIN-CONTAINING PROTEIN"/>
    <property type="match status" value="1"/>
</dbReference>
<dbReference type="GO" id="GO:0005085">
    <property type="term" value="F:guanyl-nucleotide exchange factor activity"/>
    <property type="evidence" value="ECO:0007669"/>
    <property type="project" value="TreeGrafter"/>
</dbReference>
<dbReference type="InterPro" id="IPR047887">
    <property type="entry name" value="ARHGAP20_PH"/>
</dbReference>
<keyword evidence="1" id="KW-0175">Coiled coil</keyword>
<comment type="caution">
    <text evidence="3">The sequence shown here is derived from an EMBL/GenBank/DDBJ whole genome shotgun (WGS) entry which is preliminary data.</text>
</comment>
<dbReference type="GO" id="GO:0005737">
    <property type="term" value="C:cytoplasm"/>
    <property type="evidence" value="ECO:0007669"/>
    <property type="project" value="TreeGrafter"/>
</dbReference>
<dbReference type="SUPFAM" id="SSF48065">
    <property type="entry name" value="DBL homology domain (DH-domain)"/>
    <property type="match status" value="1"/>
</dbReference>
<name>A0AAD5T331_9FUNG</name>
<dbReference type="SUPFAM" id="SSF50729">
    <property type="entry name" value="PH domain-like"/>
    <property type="match status" value="1"/>
</dbReference>
<dbReference type="InterPro" id="IPR011993">
    <property type="entry name" value="PH-like_dom_sf"/>
</dbReference>
<dbReference type="AlphaFoldDB" id="A0AAD5T331"/>
<dbReference type="InterPro" id="IPR001202">
    <property type="entry name" value="WW_dom"/>
</dbReference>
<feature type="coiled-coil region" evidence="1">
    <location>
        <begin position="14"/>
        <end position="41"/>
    </location>
</feature>
<evidence type="ECO:0000259" key="2">
    <source>
        <dbReference type="PROSITE" id="PS50020"/>
    </source>
</evidence>
<accession>A0AAD5T331</accession>
<organism evidence="3 4">
    <name type="scientific">Physocladia obscura</name>
    <dbReference type="NCBI Taxonomy" id="109957"/>
    <lineage>
        <taxon>Eukaryota</taxon>
        <taxon>Fungi</taxon>
        <taxon>Fungi incertae sedis</taxon>
        <taxon>Chytridiomycota</taxon>
        <taxon>Chytridiomycota incertae sedis</taxon>
        <taxon>Chytridiomycetes</taxon>
        <taxon>Chytridiales</taxon>
        <taxon>Chytriomycetaceae</taxon>
        <taxon>Physocladia</taxon>
    </lineage>
</organism>
<keyword evidence="4" id="KW-1185">Reference proteome</keyword>
<dbReference type="InterPro" id="IPR051092">
    <property type="entry name" value="FYVE_RhoGEF_PH"/>
</dbReference>
<evidence type="ECO:0000313" key="4">
    <source>
        <dbReference type="Proteomes" id="UP001211907"/>
    </source>
</evidence>
<protein>
    <recommendedName>
        <fullName evidence="2">WW domain-containing protein</fullName>
    </recommendedName>
</protein>